<protein>
    <submittedName>
        <fullName evidence="1">Uncharacterized protein</fullName>
    </submittedName>
</protein>
<keyword evidence="2" id="KW-1185">Reference proteome</keyword>
<name>A0AA35YAJ5_LACSI</name>
<gene>
    <name evidence="1" type="ORF">LSALG_LOCUS4790</name>
</gene>
<organism evidence="1 2">
    <name type="scientific">Lactuca saligna</name>
    <name type="common">Willowleaf lettuce</name>
    <dbReference type="NCBI Taxonomy" id="75948"/>
    <lineage>
        <taxon>Eukaryota</taxon>
        <taxon>Viridiplantae</taxon>
        <taxon>Streptophyta</taxon>
        <taxon>Embryophyta</taxon>
        <taxon>Tracheophyta</taxon>
        <taxon>Spermatophyta</taxon>
        <taxon>Magnoliopsida</taxon>
        <taxon>eudicotyledons</taxon>
        <taxon>Gunneridae</taxon>
        <taxon>Pentapetalae</taxon>
        <taxon>asterids</taxon>
        <taxon>campanulids</taxon>
        <taxon>Asterales</taxon>
        <taxon>Asteraceae</taxon>
        <taxon>Cichorioideae</taxon>
        <taxon>Cichorieae</taxon>
        <taxon>Lactucinae</taxon>
        <taxon>Lactuca</taxon>
    </lineage>
</organism>
<sequence length="171" mass="20113">METFIVGESSLSERDVCDIIAKEISRFMREDMPRLISFVMEEMISMIYERLRVLQADLEAGRLMTQKVFFRELDTCGAPCFFEGKDHIINMRCIIDMESTFCVNFYPEEANVRFATCILCDRARESWCEVVQNLELGEVESMTYEYFVTKFKREFVLSIKVQQLTQENLAL</sequence>
<dbReference type="AlphaFoldDB" id="A0AA35YAJ5"/>
<proteinExistence type="predicted"/>
<dbReference type="EMBL" id="OX465086">
    <property type="protein sequence ID" value="CAI9264123.1"/>
    <property type="molecule type" value="Genomic_DNA"/>
</dbReference>
<accession>A0AA35YAJ5</accession>
<reference evidence="1" key="1">
    <citation type="submission" date="2023-04" db="EMBL/GenBank/DDBJ databases">
        <authorList>
            <person name="Vijverberg K."/>
            <person name="Xiong W."/>
            <person name="Schranz E."/>
        </authorList>
    </citation>
    <scope>NUCLEOTIDE SEQUENCE</scope>
</reference>
<evidence type="ECO:0000313" key="2">
    <source>
        <dbReference type="Proteomes" id="UP001177003"/>
    </source>
</evidence>
<dbReference type="Proteomes" id="UP001177003">
    <property type="component" value="Chromosome 0"/>
</dbReference>
<evidence type="ECO:0000313" key="1">
    <source>
        <dbReference type="EMBL" id="CAI9264123.1"/>
    </source>
</evidence>